<protein>
    <submittedName>
        <fullName evidence="1">Uncharacterized protein</fullName>
    </submittedName>
</protein>
<sequence length="56" mass="6164">MPSGEAEYINKVKLVKVDDNCSIGEPLDTKGGQRPKVGDLVFFGDDEIAKIVKDRK</sequence>
<organism evidence="1">
    <name type="scientific">bioreactor metagenome</name>
    <dbReference type="NCBI Taxonomy" id="1076179"/>
    <lineage>
        <taxon>unclassified sequences</taxon>
        <taxon>metagenomes</taxon>
        <taxon>ecological metagenomes</taxon>
    </lineage>
</organism>
<gene>
    <name evidence="1" type="ORF">SDC9_150011</name>
</gene>
<name>A0A645EQA9_9ZZZZ</name>
<reference evidence="1" key="1">
    <citation type="submission" date="2019-08" db="EMBL/GenBank/DDBJ databases">
        <authorList>
            <person name="Kucharzyk K."/>
            <person name="Murdoch R.W."/>
            <person name="Higgins S."/>
            <person name="Loffler F."/>
        </authorList>
    </citation>
    <scope>NUCLEOTIDE SEQUENCE</scope>
</reference>
<comment type="caution">
    <text evidence="1">The sequence shown here is derived from an EMBL/GenBank/DDBJ whole genome shotgun (WGS) entry which is preliminary data.</text>
</comment>
<dbReference type="EMBL" id="VSSQ01048749">
    <property type="protein sequence ID" value="MPN02794.1"/>
    <property type="molecule type" value="Genomic_DNA"/>
</dbReference>
<proteinExistence type="predicted"/>
<dbReference type="AlphaFoldDB" id="A0A645EQA9"/>
<accession>A0A645EQA9</accession>
<evidence type="ECO:0000313" key="1">
    <source>
        <dbReference type="EMBL" id="MPN02794.1"/>
    </source>
</evidence>